<dbReference type="AlphaFoldDB" id="A0A7T8KLM6"/>
<gene>
    <name evidence="1" type="ORF">FKW44_003431</name>
</gene>
<dbReference type="Proteomes" id="UP000595437">
    <property type="component" value="Chromosome 2"/>
</dbReference>
<accession>A0A7T8KLM6</accession>
<reference evidence="2" key="1">
    <citation type="submission" date="2021-01" db="EMBL/GenBank/DDBJ databases">
        <title>Caligus Genome Assembly.</title>
        <authorList>
            <person name="Gallardo-Escarate C."/>
        </authorList>
    </citation>
    <scope>NUCLEOTIDE SEQUENCE [LARGE SCALE GENOMIC DNA]</scope>
</reference>
<name>A0A7T8KLM6_CALRO</name>
<keyword evidence="2" id="KW-1185">Reference proteome</keyword>
<evidence type="ECO:0000313" key="1">
    <source>
        <dbReference type="EMBL" id="QQP58197.1"/>
    </source>
</evidence>
<evidence type="ECO:0000313" key="2">
    <source>
        <dbReference type="Proteomes" id="UP000595437"/>
    </source>
</evidence>
<dbReference type="EMBL" id="CP045891">
    <property type="protein sequence ID" value="QQP58197.1"/>
    <property type="molecule type" value="Genomic_DNA"/>
</dbReference>
<sequence length="146" mass="16825">MLLAIDGFNPCCFDKRGNPGYINDLLQPPLTPVPPKTMKMKEYTLLFALIFAGILSIQAGKAEMPNGEEYNWYMSNEVENEDSPLYDEVHEHYRPLRAIRITRRSELSPNPIRITRTPLRITKSLSRNILPPLDPKVAPSYKRLRQ</sequence>
<proteinExistence type="predicted"/>
<organism evidence="1 2">
    <name type="scientific">Caligus rogercresseyi</name>
    <name type="common">Sea louse</name>
    <dbReference type="NCBI Taxonomy" id="217165"/>
    <lineage>
        <taxon>Eukaryota</taxon>
        <taxon>Metazoa</taxon>
        <taxon>Ecdysozoa</taxon>
        <taxon>Arthropoda</taxon>
        <taxon>Crustacea</taxon>
        <taxon>Multicrustacea</taxon>
        <taxon>Hexanauplia</taxon>
        <taxon>Copepoda</taxon>
        <taxon>Siphonostomatoida</taxon>
        <taxon>Caligidae</taxon>
        <taxon>Caligus</taxon>
    </lineage>
</organism>
<protein>
    <submittedName>
        <fullName evidence="1">Uncharacterized protein</fullName>
    </submittedName>
</protein>